<sequence length="333" mass="35952">MWSEVTADPFPAEDWPSADEARHAATNGTVYRAESVHAPRRARKLIWEAREIGVPITDFEPKPADSASYRPDSIADGWSTDHFTVRVASVRGYTHRFRGTPRQDDVAVSHHQPTGAVVFAVADGVSAAPHSHIGATSACRAAVTQILADLTQGTPVDWQNVVRQTAWQLIEQARAVLGVPALDPEEAEREVATTLVAGLVLPTRSGPMAKMIQVGDSSAWILHGRSYRCLLDAKFSADDEVFSSAVTALPRVPHVTPRGGPLDPGGVLLVGTDGFGDPLGDGSGDVGTYFAAALRRPSPPLSFAYDLDFSRETFDDDRTLLAIWPRDDAEQPR</sequence>
<evidence type="ECO:0000313" key="3">
    <source>
        <dbReference type="Proteomes" id="UP000603200"/>
    </source>
</evidence>
<comment type="caution">
    <text evidence="2">The sequence shown here is derived from an EMBL/GenBank/DDBJ whole genome shotgun (WGS) entry which is preliminary data.</text>
</comment>
<dbReference type="InterPro" id="IPR001932">
    <property type="entry name" value="PPM-type_phosphatase-like_dom"/>
</dbReference>
<dbReference type="Gene3D" id="3.60.40.10">
    <property type="entry name" value="PPM-type phosphatase domain"/>
    <property type="match status" value="1"/>
</dbReference>
<organism evidence="2 3">
    <name type="scientific">Winogradskya humida</name>
    <dbReference type="NCBI Taxonomy" id="113566"/>
    <lineage>
        <taxon>Bacteria</taxon>
        <taxon>Bacillati</taxon>
        <taxon>Actinomycetota</taxon>
        <taxon>Actinomycetes</taxon>
        <taxon>Micromonosporales</taxon>
        <taxon>Micromonosporaceae</taxon>
        <taxon>Winogradskya</taxon>
    </lineage>
</organism>
<dbReference type="InterPro" id="IPR036457">
    <property type="entry name" value="PPM-type-like_dom_sf"/>
</dbReference>
<protein>
    <recommendedName>
        <fullName evidence="1">PPM-type phosphatase domain-containing protein</fullName>
    </recommendedName>
</protein>
<proteinExistence type="predicted"/>
<gene>
    <name evidence="2" type="ORF">Ahu01nite_069480</name>
</gene>
<dbReference type="Proteomes" id="UP000603200">
    <property type="component" value="Unassembled WGS sequence"/>
</dbReference>
<evidence type="ECO:0000313" key="2">
    <source>
        <dbReference type="EMBL" id="GIE23846.1"/>
    </source>
</evidence>
<dbReference type="Pfam" id="PF13672">
    <property type="entry name" value="PP2C_2"/>
    <property type="match status" value="1"/>
</dbReference>
<evidence type="ECO:0000259" key="1">
    <source>
        <dbReference type="Pfam" id="PF13672"/>
    </source>
</evidence>
<dbReference type="SUPFAM" id="SSF81606">
    <property type="entry name" value="PP2C-like"/>
    <property type="match status" value="1"/>
</dbReference>
<reference evidence="2 3" key="1">
    <citation type="submission" date="2021-01" db="EMBL/GenBank/DDBJ databases">
        <title>Whole genome shotgun sequence of Actinoplanes humidus NBRC 14915.</title>
        <authorList>
            <person name="Komaki H."/>
            <person name="Tamura T."/>
        </authorList>
    </citation>
    <scope>NUCLEOTIDE SEQUENCE [LARGE SCALE GENOMIC DNA]</scope>
    <source>
        <strain evidence="2 3">NBRC 14915</strain>
    </source>
</reference>
<name>A0ABQ3ZZ16_9ACTN</name>
<keyword evidence="3" id="KW-1185">Reference proteome</keyword>
<feature type="domain" description="PPM-type phosphatase" evidence="1">
    <location>
        <begin position="91"/>
        <end position="283"/>
    </location>
</feature>
<dbReference type="EMBL" id="BOMN01000098">
    <property type="protein sequence ID" value="GIE23846.1"/>
    <property type="molecule type" value="Genomic_DNA"/>
</dbReference>
<accession>A0ABQ3ZZ16</accession>